<dbReference type="InterPro" id="IPR002645">
    <property type="entry name" value="STAS_dom"/>
</dbReference>
<dbReference type="PANTHER" id="PTHR35849">
    <property type="entry name" value="BLR2341 PROTEIN"/>
    <property type="match status" value="1"/>
</dbReference>
<gene>
    <name evidence="2" type="ORF">G3574_14630</name>
</gene>
<name>A0A6B3SVC2_9BURK</name>
<evidence type="ECO:0000313" key="2">
    <source>
        <dbReference type="EMBL" id="NEX62322.1"/>
    </source>
</evidence>
<dbReference type="CDD" id="cd07043">
    <property type="entry name" value="STAS_anti-anti-sigma_factors"/>
    <property type="match status" value="1"/>
</dbReference>
<dbReference type="AlphaFoldDB" id="A0A6B3SVC2"/>
<evidence type="ECO:0000313" key="3">
    <source>
        <dbReference type="Proteomes" id="UP000482155"/>
    </source>
</evidence>
<dbReference type="Proteomes" id="UP000482155">
    <property type="component" value="Unassembled WGS sequence"/>
</dbReference>
<dbReference type="Gene3D" id="3.30.750.24">
    <property type="entry name" value="STAS domain"/>
    <property type="match status" value="1"/>
</dbReference>
<dbReference type="PROSITE" id="PS50801">
    <property type="entry name" value="STAS"/>
    <property type="match status" value="1"/>
</dbReference>
<dbReference type="EMBL" id="JAAIVB010000048">
    <property type="protein sequence ID" value="NEX62322.1"/>
    <property type="molecule type" value="Genomic_DNA"/>
</dbReference>
<dbReference type="InterPro" id="IPR052746">
    <property type="entry name" value="MlaB_ABC_Transporter"/>
</dbReference>
<comment type="caution">
    <text evidence="2">The sequence shown here is derived from an EMBL/GenBank/DDBJ whole genome shotgun (WGS) entry which is preliminary data.</text>
</comment>
<dbReference type="Pfam" id="PF13466">
    <property type="entry name" value="STAS_2"/>
    <property type="match status" value="1"/>
</dbReference>
<keyword evidence="3" id="KW-1185">Reference proteome</keyword>
<dbReference type="InterPro" id="IPR058548">
    <property type="entry name" value="MlaB-like_STAS"/>
</dbReference>
<reference evidence="2 3" key="1">
    <citation type="submission" date="2020-02" db="EMBL/GenBank/DDBJ databases">
        <authorList>
            <person name="Kim M.K."/>
        </authorList>
    </citation>
    <scope>NUCLEOTIDE SEQUENCE [LARGE SCALE GENOMIC DNA]</scope>
    <source>
        <strain evidence="2 3">17J57-3</strain>
    </source>
</reference>
<dbReference type="SUPFAM" id="SSF52091">
    <property type="entry name" value="SpoIIaa-like"/>
    <property type="match status" value="1"/>
</dbReference>
<organism evidence="2 3">
    <name type="scientific">Noviherbaspirillum galbum</name>
    <dbReference type="NCBI Taxonomy" id="2709383"/>
    <lineage>
        <taxon>Bacteria</taxon>
        <taxon>Pseudomonadati</taxon>
        <taxon>Pseudomonadota</taxon>
        <taxon>Betaproteobacteria</taxon>
        <taxon>Burkholderiales</taxon>
        <taxon>Oxalobacteraceae</taxon>
        <taxon>Noviherbaspirillum</taxon>
    </lineage>
</organism>
<protein>
    <submittedName>
        <fullName evidence="2">STAS domain-containing protein</fullName>
    </submittedName>
</protein>
<proteinExistence type="predicted"/>
<accession>A0A6B3SVC2</accession>
<dbReference type="InterPro" id="IPR036513">
    <property type="entry name" value="STAS_dom_sf"/>
</dbReference>
<feature type="domain" description="STAS" evidence="1">
    <location>
        <begin position="10"/>
        <end position="103"/>
    </location>
</feature>
<sequence>MHSGRGPRKVVLALEGELTIFRAEELKASLLGKLESCDELDVDLARVTDIDTSGVQVLILAKRTSLLDGKVLRLHGHSQAVINVFELLDIAQLFSDPIVMSSP</sequence>
<evidence type="ECO:0000259" key="1">
    <source>
        <dbReference type="PROSITE" id="PS50801"/>
    </source>
</evidence>
<dbReference type="PANTHER" id="PTHR35849:SF2">
    <property type="entry name" value="BLR2341 PROTEIN"/>
    <property type="match status" value="1"/>
</dbReference>